<gene>
    <name evidence="6" type="ORF">SPHA_52167</name>
</gene>
<evidence type="ECO:0000313" key="6">
    <source>
        <dbReference type="EMBL" id="CAE1297636.1"/>
    </source>
</evidence>
<evidence type="ECO:0000313" key="7">
    <source>
        <dbReference type="Proteomes" id="UP000597762"/>
    </source>
</evidence>
<dbReference type="SUPFAM" id="SSF63748">
    <property type="entry name" value="Tudor/PWWP/MBT"/>
    <property type="match status" value="1"/>
</dbReference>
<evidence type="ECO:0000256" key="2">
    <source>
        <dbReference type="SAM" id="Coils"/>
    </source>
</evidence>
<feature type="region of interest" description="Disordered" evidence="3">
    <location>
        <begin position="313"/>
        <end position="380"/>
    </location>
</feature>
<dbReference type="SMART" id="SM00333">
    <property type="entry name" value="TUDOR"/>
    <property type="match status" value="1"/>
</dbReference>
<dbReference type="Gene3D" id="2.30.30.140">
    <property type="match status" value="1"/>
</dbReference>
<organism evidence="6 7">
    <name type="scientific">Acanthosepion pharaonis</name>
    <name type="common">Pharaoh cuttlefish</name>
    <name type="synonym">Sepia pharaonis</name>
    <dbReference type="NCBI Taxonomy" id="158019"/>
    <lineage>
        <taxon>Eukaryota</taxon>
        <taxon>Metazoa</taxon>
        <taxon>Spiralia</taxon>
        <taxon>Lophotrochozoa</taxon>
        <taxon>Mollusca</taxon>
        <taxon>Cephalopoda</taxon>
        <taxon>Coleoidea</taxon>
        <taxon>Decapodiformes</taxon>
        <taxon>Sepiida</taxon>
        <taxon>Sepiina</taxon>
        <taxon>Sepiidae</taxon>
        <taxon>Acanthosepion</taxon>
    </lineage>
</organism>
<dbReference type="OrthoDB" id="10023235at2759"/>
<protein>
    <submittedName>
        <fullName evidence="6">STK31</fullName>
        <ecNumber evidence="6">2.7.11.1</ecNumber>
    </submittedName>
</protein>
<dbReference type="Gene3D" id="3.30.70.330">
    <property type="match status" value="1"/>
</dbReference>
<dbReference type="Proteomes" id="UP000597762">
    <property type="component" value="Unassembled WGS sequence"/>
</dbReference>
<comment type="caution">
    <text evidence="6">The sequence shown here is derived from an EMBL/GenBank/DDBJ whole genome shotgun (WGS) entry which is preliminary data.</text>
</comment>
<dbReference type="EC" id="2.7.11.1" evidence="6"/>
<proteinExistence type="predicted"/>
<dbReference type="EMBL" id="CAHIKZ030003216">
    <property type="protein sequence ID" value="CAE1297636.1"/>
    <property type="molecule type" value="Genomic_DNA"/>
</dbReference>
<dbReference type="Gene3D" id="2.40.50.90">
    <property type="match status" value="1"/>
</dbReference>
<dbReference type="GO" id="GO:0003723">
    <property type="term" value="F:RNA binding"/>
    <property type="evidence" value="ECO:0007669"/>
    <property type="project" value="UniProtKB-UniRule"/>
</dbReference>
<evidence type="ECO:0000256" key="3">
    <source>
        <dbReference type="SAM" id="MobiDB-lite"/>
    </source>
</evidence>
<feature type="compositionally biased region" description="Basic and acidic residues" evidence="3">
    <location>
        <begin position="335"/>
        <end position="344"/>
    </location>
</feature>
<dbReference type="InterPro" id="IPR002999">
    <property type="entry name" value="Tudor"/>
</dbReference>
<accession>A0A812DDM9</accession>
<feature type="coiled-coil region" evidence="2">
    <location>
        <begin position="1217"/>
        <end position="1281"/>
    </location>
</feature>
<dbReference type="SUPFAM" id="SSF54928">
    <property type="entry name" value="RNA-binding domain, RBD"/>
    <property type="match status" value="1"/>
</dbReference>
<keyword evidence="7" id="KW-1185">Reference proteome</keyword>
<feature type="region of interest" description="Disordered" evidence="3">
    <location>
        <begin position="53"/>
        <end position="73"/>
    </location>
</feature>
<evidence type="ECO:0000259" key="4">
    <source>
        <dbReference type="PROSITE" id="PS50102"/>
    </source>
</evidence>
<sequence length="1333" mass="148823">MSSSSGHNKAIGHSTSVTYDIFVGNLPADANEKNVGRLFSKFGEIQSISVRDNNSTPGTKISSQQVPSATSPRPRSVIHLLKPARNVTHCFPLSLFPLSLFPLSLFPLSLFPLSLFPLSLFPLSLFPLSLFPLSLFPLSLFPSIFYLICHPPLSPSLPTTLLCPLLFPPPSSVPFSSHHPPLSLLFHHPPPLSLLFPPPSSVPFSSHHPSCVPSLPTTLLSVPFSSHHPPLSPSLPTTLLCPLLFPPPSSVPFSLKNNTTAIEVLLLISSWKLDFLFSLSHRYVRYYCDEDSKKAVEECNGCEVDGNRIIVKKTGKNDKRQRLPGDKSQSTGNKAVDKRMDKMNNRGPDIVPFEDRPNRHGGNNKQDGKSSRSSQSSLEDSGDETVLVSYVENCNVLWVQVVNEDVQERLLFVSNQLAEICPSAKMADNFQLIKIYAAKFSEDQLWYRCIIREQLGSNRVRVLFVDYGNEEEMAAANVVEVPQSLCEFKPFARKVILHLTKSKKFNDEKGVAFVKEFTNGKLLRLRPSVRLTDGTGIYGELFYEGMNLTDLFVQEGYIVKKILHQKNNQTIPVPSPLLTLSCSQPPLSSSTSSSLSTSNMASLNAGPLPAPCSNMDQLINMNKAVISHDRREMTSTSPSWGSVENMSLIQLRSELTSVKQELVQTRQENNVLSVELANTRTKLKNLQVEYNNKLAEESPHALLKKINSLIEKVKKLRSQFPSNGEGSSSTLAKAIELATSCDRMHTLSPGSLNTVNSLISVFNTLQKEILSTDKDQPPHTLSVSLSYSLSLASPSYSLCLSRPHTLSLCLLPHTLSVCLSKLPSPLCLSQDSLILSLSVPRLLSLCLSPSYSLCLSHSPHSLSVCRDSLIPLSVCRKHSLSCLSPSLAYSLCLSPRHPLLSVCRKTPSSLSVCRKTLILSLSVAHSLILSLSVAHSLILSLCLSPRLHTLSVCRLPHTLSVCRLPHLSVCRALPHTLSVAPSYSLCLSRTPSYSLCLSRTPSYSLCLSRTPSYSLSLSLKSELDELIETRDTTRLKLYENLSACLADLSNIPLEDKLNQMQDVVNTLGMEYKNFLHFSIHSVPPLADLLPAYTEWKRKKEIEFQKVRTETDSSRKGLSKSLLLIDEQMKLTCSLAPSEEIPDLQYWLKQFTQVLQQEIAVTDLEHSRNATFVTSILHAVKRELDSEQKTFSDFHRYITEFKKLKDDLYPWLHQKPQLNELQESKKKVRGLKSQLRHKLADLQDIEENEGYNDHHVKMKKELEEVRANLHQAITEEDEHMAQIAREAEQHFPELMLQNSELGLNSYLSYNGMVKVGREPDHYSLDKQIAPGIYQ</sequence>
<keyword evidence="1" id="KW-0694">RNA-binding</keyword>
<feature type="domain" description="RRM" evidence="4">
    <location>
        <begin position="19"/>
        <end position="55"/>
    </location>
</feature>
<name>A0A812DDM9_ACAPH</name>
<keyword evidence="6" id="KW-0808">Transferase</keyword>
<dbReference type="InterPro" id="IPR035979">
    <property type="entry name" value="RBD_domain_sf"/>
</dbReference>
<reference evidence="6" key="1">
    <citation type="submission" date="2021-01" db="EMBL/GenBank/DDBJ databases">
        <authorList>
            <person name="Li R."/>
            <person name="Bekaert M."/>
        </authorList>
    </citation>
    <scope>NUCLEOTIDE SEQUENCE</scope>
    <source>
        <strain evidence="6">Farmed</strain>
    </source>
</reference>
<dbReference type="GO" id="GO:0004674">
    <property type="term" value="F:protein serine/threonine kinase activity"/>
    <property type="evidence" value="ECO:0007669"/>
    <property type="project" value="UniProtKB-EC"/>
</dbReference>
<dbReference type="InterPro" id="IPR035437">
    <property type="entry name" value="SNase_OB-fold_sf"/>
</dbReference>
<feature type="domain" description="Tudor" evidence="5">
    <location>
        <begin position="429"/>
        <end position="488"/>
    </location>
</feature>
<dbReference type="Pfam" id="PF00076">
    <property type="entry name" value="RRM_1"/>
    <property type="match status" value="1"/>
</dbReference>
<dbReference type="Pfam" id="PF00567">
    <property type="entry name" value="TUDOR"/>
    <property type="match status" value="1"/>
</dbReference>
<evidence type="ECO:0000259" key="5">
    <source>
        <dbReference type="PROSITE" id="PS50304"/>
    </source>
</evidence>
<dbReference type="FunFam" id="2.30.30.140:FF:000018">
    <property type="entry name" value="Serine/threonine-protein kinase 31"/>
    <property type="match status" value="1"/>
</dbReference>
<keyword evidence="2" id="KW-0175">Coiled coil</keyword>
<dbReference type="InterPro" id="IPR012677">
    <property type="entry name" value="Nucleotide-bd_a/b_plait_sf"/>
</dbReference>
<dbReference type="PROSITE" id="PS50304">
    <property type="entry name" value="TUDOR"/>
    <property type="match status" value="1"/>
</dbReference>
<evidence type="ECO:0000256" key="1">
    <source>
        <dbReference type="PROSITE-ProRule" id="PRU00176"/>
    </source>
</evidence>
<dbReference type="PROSITE" id="PS50102">
    <property type="entry name" value="RRM"/>
    <property type="match status" value="1"/>
</dbReference>
<feature type="coiled-coil region" evidence="2">
    <location>
        <begin position="648"/>
        <end position="696"/>
    </location>
</feature>
<dbReference type="InterPro" id="IPR000504">
    <property type="entry name" value="RRM_dom"/>
</dbReference>
<feature type="compositionally biased region" description="Basic and acidic residues" evidence="3">
    <location>
        <begin position="315"/>
        <end position="325"/>
    </location>
</feature>